<dbReference type="GO" id="GO:0005886">
    <property type="term" value="C:plasma membrane"/>
    <property type="evidence" value="ECO:0007669"/>
    <property type="project" value="UniProtKB-SubCell"/>
</dbReference>
<proteinExistence type="predicted"/>
<keyword evidence="6 7" id="KW-0472">Membrane</keyword>
<keyword evidence="3" id="KW-1003">Cell membrane</keyword>
<dbReference type="InterPro" id="IPR020846">
    <property type="entry name" value="MFS_dom"/>
</dbReference>
<accession>A0A7X9HSZ3</accession>
<dbReference type="SUPFAM" id="SSF103473">
    <property type="entry name" value="MFS general substrate transporter"/>
    <property type="match status" value="1"/>
</dbReference>
<keyword evidence="4 7" id="KW-0812">Transmembrane</keyword>
<name>A0A7X9HSZ3_UNCKA</name>
<evidence type="ECO:0000256" key="2">
    <source>
        <dbReference type="ARBA" id="ARBA00022448"/>
    </source>
</evidence>
<keyword evidence="5 7" id="KW-1133">Transmembrane helix</keyword>
<feature type="transmembrane region" description="Helical" evidence="7">
    <location>
        <begin position="51"/>
        <end position="72"/>
    </location>
</feature>
<keyword evidence="2" id="KW-0813">Transport</keyword>
<evidence type="ECO:0000256" key="7">
    <source>
        <dbReference type="SAM" id="Phobius"/>
    </source>
</evidence>
<evidence type="ECO:0000256" key="1">
    <source>
        <dbReference type="ARBA" id="ARBA00004651"/>
    </source>
</evidence>
<dbReference type="Gene3D" id="1.20.1250.20">
    <property type="entry name" value="MFS general substrate transporter like domains"/>
    <property type="match status" value="1"/>
</dbReference>
<organism evidence="9 10">
    <name type="scientific">candidate division WWE3 bacterium</name>
    <dbReference type="NCBI Taxonomy" id="2053526"/>
    <lineage>
        <taxon>Bacteria</taxon>
        <taxon>Katanobacteria</taxon>
    </lineage>
</organism>
<evidence type="ECO:0000256" key="6">
    <source>
        <dbReference type="ARBA" id="ARBA00023136"/>
    </source>
</evidence>
<dbReference type="GO" id="GO:0022857">
    <property type="term" value="F:transmembrane transporter activity"/>
    <property type="evidence" value="ECO:0007669"/>
    <property type="project" value="InterPro"/>
</dbReference>
<dbReference type="InterPro" id="IPR036259">
    <property type="entry name" value="MFS_trans_sf"/>
</dbReference>
<dbReference type="InterPro" id="IPR011701">
    <property type="entry name" value="MFS"/>
</dbReference>
<evidence type="ECO:0000259" key="8">
    <source>
        <dbReference type="PROSITE" id="PS50850"/>
    </source>
</evidence>
<comment type="caution">
    <text evidence="9">The sequence shown here is derived from an EMBL/GenBank/DDBJ whole genome shotgun (WGS) entry which is preliminary data.</text>
</comment>
<dbReference type="PANTHER" id="PTHR43266">
    <property type="entry name" value="MACROLIDE-EFFLUX PROTEIN"/>
    <property type="match status" value="1"/>
</dbReference>
<protein>
    <submittedName>
        <fullName evidence="9">MFS transporter</fullName>
    </submittedName>
</protein>
<reference evidence="9 10" key="1">
    <citation type="journal article" date="2020" name="Biotechnol. Biofuels">
        <title>New insights from the biogas microbiome by comprehensive genome-resolved metagenomics of nearly 1600 species originating from multiple anaerobic digesters.</title>
        <authorList>
            <person name="Campanaro S."/>
            <person name="Treu L."/>
            <person name="Rodriguez-R L.M."/>
            <person name="Kovalovszki A."/>
            <person name="Ziels R.M."/>
            <person name="Maus I."/>
            <person name="Zhu X."/>
            <person name="Kougias P.G."/>
            <person name="Basile A."/>
            <person name="Luo G."/>
            <person name="Schluter A."/>
            <person name="Konstantinidis K.T."/>
            <person name="Angelidaki I."/>
        </authorList>
    </citation>
    <scope>NUCLEOTIDE SEQUENCE [LARGE SCALE GENOMIC DNA]</scope>
    <source>
        <strain evidence="9">AS27yjCOA_202</strain>
    </source>
</reference>
<feature type="transmembrane region" description="Helical" evidence="7">
    <location>
        <begin position="359"/>
        <end position="379"/>
    </location>
</feature>
<feature type="transmembrane region" description="Helical" evidence="7">
    <location>
        <begin position="171"/>
        <end position="192"/>
    </location>
</feature>
<feature type="transmembrane region" description="Helical" evidence="7">
    <location>
        <begin position="322"/>
        <end position="347"/>
    </location>
</feature>
<dbReference type="PROSITE" id="PS50850">
    <property type="entry name" value="MFS"/>
    <property type="match status" value="1"/>
</dbReference>
<dbReference type="Pfam" id="PF07690">
    <property type="entry name" value="MFS_1"/>
    <property type="match status" value="1"/>
</dbReference>
<dbReference type="EMBL" id="JAAZNV010000007">
    <property type="protein sequence ID" value="NMB91685.1"/>
    <property type="molecule type" value="Genomic_DNA"/>
</dbReference>
<dbReference type="CDD" id="cd06173">
    <property type="entry name" value="MFS_MefA_like"/>
    <property type="match status" value="1"/>
</dbReference>
<comment type="subcellular location">
    <subcellularLocation>
        <location evidence="1">Cell membrane</location>
        <topology evidence="1">Multi-pass membrane protein</topology>
    </subcellularLocation>
</comment>
<feature type="transmembrane region" description="Helical" evidence="7">
    <location>
        <begin position="295"/>
        <end position="316"/>
    </location>
</feature>
<feature type="transmembrane region" description="Helical" evidence="7">
    <location>
        <begin position="20"/>
        <end position="45"/>
    </location>
</feature>
<feature type="domain" description="Major facilitator superfamily (MFS) profile" evidence="8">
    <location>
        <begin position="224"/>
        <end position="425"/>
    </location>
</feature>
<feature type="transmembrane region" description="Helical" evidence="7">
    <location>
        <begin position="227"/>
        <end position="251"/>
    </location>
</feature>
<evidence type="ECO:0000256" key="5">
    <source>
        <dbReference type="ARBA" id="ARBA00022989"/>
    </source>
</evidence>
<evidence type="ECO:0000313" key="9">
    <source>
        <dbReference type="EMBL" id="NMB91685.1"/>
    </source>
</evidence>
<gene>
    <name evidence="9" type="ORF">GYA37_02450</name>
</gene>
<evidence type="ECO:0000256" key="3">
    <source>
        <dbReference type="ARBA" id="ARBA00022475"/>
    </source>
</evidence>
<feature type="transmembrane region" description="Helical" evidence="7">
    <location>
        <begin position="385"/>
        <end position="405"/>
    </location>
</feature>
<dbReference type="AlphaFoldDB" id="A0A7X9HSZ3"/>
<feature type="transmembrane region" description="Helical" evidence="7">
    <location>
        <begin position="263"/>
        <end position="283"/>
    </location>
</feature>
<evidence type="ECO:0000256" key="4">
    <source>
        <dbReference type="ARBA" id="ARBA00022692"/>
    </source>
</evidence>
<dbReference type="PANTHER" id="PTHR43266:SF2">
    <property type="entry name" value="MAJOR FACILITATOR SUPERFAMILY (MFS) PROFILE DOMAIN-CONTAINING PROTEIN"/>
    <property type="match status" value="1"/>
</dbReference>
<dbReference type="Proteomes" id="UP000590542">
    <property type="component" value="Unassembled WGS sequence"/>
</dbReference>
<evidence type="ECO:0000313" key="10">
    <source>
        <dbReference type="Proteomes" id="UP000590542"/>
    </source>
</evidence>
<sequence length="425" mass="47366">MIKYFSTMLAKSTLKNKDFLKLLTSQITSLLAQCIINYLLILKIYAETNSAYAITLLWFAYSIPVILIGPFASTIVDMVNRKTLLIFTNLFQAITILLFVPVADKYMLIYTVVFVYSLLNQFYLPAESAYVPCLFKNSELAEANGVFYLTKQVSTFVGYAAAGFLNKFLGFETSLLVCAFIALIAFFSVLTLPSFDLRKKVDIENTLLDFLKEVINGYKFIKNNKNILYPLIFISAIDVCSTIFALNVPAIAKQVLNTKIEDAAILIVTPVLLGTILGVLVFPKLLGKTLRKKTLVENSLILVVVSLVSLTAIGFVNSWIRLALIPVSSIIFGLAFMGIFIPVQTYLQEAAPKNMLGRIFGNIWFIVTLASIIPLTLSASIIELLGARSLVFAMIIFALFSRFSLHKFLEKLDNTSYTLKQSPTK</sequence>